<evidence type="ECO:0000313" key="2">
    <source>
        <dbReference type="Proteomes" id="UP001517388"/>
    </source>
</evidence>
<proteinExistence type="predicted"/>
<dbReference type="Proteomes" id="UP001517388">
    <property type="component" value="Unassembled WGS sequence"/>
</dbReference>
<accession>A0ACC7S8E0</accession>
<name>A0ACC7S8E0_DOLFA</name>
<sequence length="524" mass="56785">MSETSDKLIPISQRQPVQRRRRKRPVPKTGQKKVINQQPVSSPRETATLARPNNHSSPVPISSGGRKPASRKMMPPGVKPVPTVKKNTQISPSANVRLKTVRMEKPRIESRGSRKTRLKPMARTVLYALRLLIVGVGIGAIVGTLLSILDPANRLGSVALVSQTTTSQKTSQTPNTSLYLSQEITSLKNSLQTLTTANADLMPGVFLLDLDNGGYVDINSNASFAAASTIKIPILIAFFQDVDAGKIRLDEILTLQKEMIVGGSGNMQYQTPDSKYTALDVATKMITISDNTATNMLVAKLGGQEALNGRFRSWGLTTTMIRNPLPDLEGTNTTSPRELGNLISMVNQGNVVGMRSRDLMLNIMSRTERDNLLPAGLGKGANAYHKTGDIGTMLADAGLIDVPTGKRYIAAIMVKRPNNDPRAAKLISSISSAAYEHFSQTTVTPSNPINNQPVTQPITQPATQPATQPITSPISNYQPPVQPFVQQPVQQPIMNPAMPNGMVNNMPMGSYPPPVMTPQYYPPQ</sequence>
<reference evidence="2" key="1">
    <citation type="journal article" date="2020" name="Toxins">
        <title>Phylogenomic Analysis of Secondary Metabolism in the Toxic Cyanobacterial Genera Anabaena, Dolichospermum and Aphanizomenon.</title>
        <authorList>
            <person name="Oesterholm J."/>
            <person name="Popin R.V."/>
            <person name="Fewer D.P."/>
            <person name="Sivonen K."/>
        </authorList>
    </citation>
    <scope>NUCLEOTIDE SEQUENCE [LARGE SCALE GENOMIC DNA]</scope>
    <source>
        <strain evidence="2">UHCC 0037</strain>
    </source>
</reference>
<evidence type="ECO:0000313" key="1">
    <source>
        <dbReference type="EMBL" id="MTJ44286.1"/>
    </source>
</evidence>
<dbReference type="EMBL" id="VILF01000003">
    <property type="protein sequence ID" value="MTJ44286.1"/>
    <property type="molecule type" value="Genomic_DNA"/>
</dbReference>
<gene>
    <name evidence="1" type="ORF">FJR39_14300</name>
</gene>
<keyword evidence="2" id="KW-1185">Reference proteome</keyword>
<protein>
    <submittedName>
        <fullName evidence="1">Class A beta-lactamase</fullName>
    </submittedName>
</protein>
<comment type="caution">
    <text evidence="1">The sequence shown here is derived from an EMBL/GenBank/DDBJ whole genome shotgun (WGS) entry which is preliminary data.</text>
</comment>
<organism evidence="1 2">
    <name type="scientific">Dolichospermum flos-aquae UHCC 0037</name>
    <dbReference type="NCBI Taxonomy" id="2590026"/>
    <lineage>
        <taxon>Bacteria</taxon>
        <taxon>Bacillati</taxon>
        <taxon>Cyanobacteriota</taxon>
        <taxon>Cyanophyceae</taxon>
        <taxon>Nostocales</taxon>
        <taxon>Aphanizomenonaceae</taxon>
        <taxon>Dolichospermum</taxon>
    </lineage>
</organism>